<gene>
    <name evidence="2" type="ORF">SAMN05443665_10719</name>
</gene>
<proteinExistence type="predicted"/>
<dbReference type="Proteomes" id="UP000198318">
    <property type="component" value="Unassembled WGS sequence"/>
</dbReference>
<keyword evidence="1" id="KW-1133">Transmembrane helix</keyword>
<organism evidence="2 3">
    <name type="scientific">Actinomadura meyerae</name>
    <dbReference type="NCBI Taxonomy" id="240840"/>
    <lineage>
        <taxon>Bacteria</taxon>
        <taxon>Bacillati</taxon>
        <taxon>Actinomycetota</taxon>
        <taxon>Actinomycetes</taxon>
        <taxon>Streptosporangiales</taxon>
        <taxon>Thermomonosporaceae</taxon>
        <taxon>Actinomadura</taxon>
    </lineage>
</organism>
<evidence type="ECO:0000256" key="1">
    <source>
        <dbReference type="SAM" id="Phobius"/>
    </source>
</evidence>
<dbReference type="AlphaFoldDB" id="A0A239P5V5"/>
<evidence type="ECO:0000313" key="2">
    <source>
        <dbReference type="EMBL" id="SNT62352.1"/>
    </source>
</evidence>
<keyword evidence="1" id="KW-0472">Membrane</keyword>
<evidence type="ECO:0000313" key="3">
    <source>
        <dbReference type="Proteomes" id="UP000198318"/>
    </source>
</evidence>
<accession>A0A239P5V5</accession>
<sequence>MFRAISEIPSGCRRRTGGHCGTFAPVGRGRLLAGKLGAVAVMIAAATLVVLAGGIGARLVLFG</sequence>
<reference evidence="2 3" key="1">
    <citation type="submission" date="2017-06" db="EMBL/GenBank/DDBJ databases">
        <authorList>
            <person name="Kim H.J."/>
            <person name="Triplett B.A."/>
        </authorList>
    </citation>
    <scope>NUCLEOTIDE SEQUENCE [LARGE SCALE GENOMIC DNA]</scope>
    <source>
        <strain evidence="2 3">DSM 44715</strain>
    </source>
</reference>
<name>A0A239P5V5_9ACTN</name>
<keyword evidence="3" id="KW-1185">Reference proteome</keyword>
<feature type="transmembrane region" description="Helical" evidence="1">
    <location>
        <begin position="36"/>
        <end position="61"/>
    </location>
</feature>
<protein>
    <submittedName>
        <fullName evidence="2">Uncharacterized protein</fullName>
    </submittedName>
</protein>
<dbReference type="EMBL" id="FZOR01000071">
    <property type="protein sequence ID" value="SNT62352.1"/>
    <property type="molecule type" value="Genomic_DNA"/>
</dbReference>
<keyword evidence="1" id="KW-0812">Transmembrane</keyword>